<dbReference type="EMBL" id="CP116967">
    <property type="protein sequence ID" value="WNM57618.1"/>
    <property type="molecule type" value="Genomic_DNA"/>
</dbReference>
<evidence type="ECO:0000313" key="2">
    <source>
        <dbReference type="EMBL" id="WNM57618.1"/>
    </source>
</evidence>
<protein>
    <submittedName>
        <fullName evidence="2">Uncharacterized protein</fullName>
    </submittedName>
</protein>
<feature type="region of interest" description="Disordered" evidence="1">
    <location>
        <begin position="1"/>
        <end position="62"/>
    </location>
</feature>
<keyword evidence="3" id="KW-1185">Reference proteome</keyword>
<dbReference type="KEGG" id="nall:PP769_16855"/>
<reference evidence="2 3" key="1">
    <citation type="submission" date="2023-01" db="EMBL/GenBank/DDBJ databases">
        <title>Cultivation and genomic characterization of new, ubiquitous marine nitrite-oxidizing bacteria from the Nitrospirales.</title>
        <authorList>
            <person name="Mueller A.J."/>
            <person name="Daebeler A."/>
            <person name="Herbold C.W."/>
            <person name="Kirkegaard R.H."/>
            <person name="Daims H."/>
        </authorList>
    </citation>
    <scope>NUCLEOTIDE SEQUENCE [LARGE SCALE GENOMIC DNA]</scope>
    <source>
        <strain evidence="2 3">VA</strain>
    </source>
</reference>
<sequence>MGRPTKVTQAKRNREMVKRMKQQDKEARREQRKSESEEPPRVLDGEDPDLVGIRPGPQPPQY</sequence>
<dbReference type="Proteomes" id="UP001302719">
    <property type="component" value="Chromosome"/>
</dbReference>
<gene>
    <name evidence="2" type="ORF">PP769_16855</name>
</gene>
<name>A0AA96GEW9_9BACT</name>
<feature type="compositionally biased region" description="Basic and acidic residues" evidence="1">
    <location>
        <begin position="12"/>
        <end position="44"/>
    </location>
</feature>
<feature type="compositionally biased region" description="Polar residues" evidence="1">
    <location>
        <begin position="1"/>
        <end position="10"/>
    </location>
</feature>
<evidence type="ECO:0000256" key="1">
    <source>
        <dbReference type="SAM" id="MobiDB-lite"/>
    </source>
</evidence>
<organism evidence="2 3">
    <name type="scientific">Candidatus Nitrospira allomarina</name>
    <dbReference type="NCBI Taxonomy" id="3020900"/>
    <lineage>
        <taxon>Bacteria</taxon>
        <taxon>Pseudomonadati</taxon>
        <taxon>Nitrospirota</taxon>
        <taxon>Nitrospiria</taxon>
        <taxon>Nitrospirales</taxon>
        <taxon>Nitrospiraceae</taxon>
        <taxon>Nitrospira</taxon>
    </lineage>
</organism>
<dbReference type="RefSeq" id="WP_312642316.1">
    <property type="nucleotide sequence ID" value="NZ_CP116967.1"/>
</dbReference>
<evidence type="ECO:0000313" key="3">
    <source>
        <dbReference type="Proteomes" id="UP001302719"/>
    </source>
</evidence>
<accession>A0AA96GEW9</accession>
<dbReference type="AlphaFoldDB" id="A0AA96GEW9"/>
<proteinExistence type="predicted"/>